<protein>
    <submittedName>
        <fullName evidence="1">Uncharacterized protein</fullName>
    </submittedName>
</protein>
<organism evidence="1 2">
    <name type="scientific">Burkholderia phage vB_BceS_AH2</name>
    <dbReference type="NCBI Taxonomy" id="1133022"/>
    <lineage>
        <taxon>Viruses</taxon>
        <taxon>Duplodnaviria</taxon>
        <taxon>Heunggongvirae</taxon>
        <taxon>Uroviricota</taxon>
        <taxon>Caudoviricetes</taxon>
        <taxon>Casjensviridae</taxon>
        <taxon>Ahduovirus</taxon>
        <taxon>Ahduovirus AH2</taxon>
        <taxon>Burkholderia virus AH2</taxon>
    </lineage>
</organism>
<name>I6NSE9_9CAUD</name>
<keyword evidence="2" id="KW-1185">Reference proteome</keyword>
<sequence>MQTQSIAVTLTPSAQFLRDVLCTAIEGGSNYWARFVGLEHHDGEHGPEWERVRVKEYGDDDKAQSVREVGLAELAEGVRRVIAGDMTDKAEHANVHAAYRAALFAALIAEPGGNAGDVDANLADIVLQAAALGRIVYG</sequence>
<accession>I6NSE9</accession>
<dbReference type="RefSeq" id="YP_006561085.1">
    <property type="nucleotide sequence ID" value="NC_018283.1"/>
</dbReference>
<dbReference type="KEGG" id="vg:13405260"/>
<proteinExistence type="predicted"/>
<evidence type="ECO:0000313" key="1">
    <source>
        <dbReference type="EMBL" id="AEY69512.1"/>
    </source>
</evidence>
<dbReference type="Proteomes" id="UP000009012">
    <property type="component" value="Segment"/>
</dbReference>
<evidence type="ECO:0000313" key="2">
    <source>
        <dbReference type="Proteomes" id="UP000009012"/>
    </source>
</evidence>
<gene>
    <name evidence="1" type="ORF">AH2_0001</name>
</gene>
<dbReference type="EMBL" id="JN564907">
    <property type="protein sequence ID" value="AEY69512.1"/>
    <property type="molecule type" value="Genomic_DNA"/>
</dbReference>
<reference evidence="1 2" key="1">
    <citation type="journal article" date="2012" name="BMC Genomics">
        <title>Comparative analysis of two phenotypically-similar but genomically-distinct Burkholderia cenocepacia-specific bacteriophages.</title>
        <authorList>
            <person name="Lynch K.H."/>
            <person name="Stothard P."/>
            <person name="Dennis J.J."/>
        </authorList>
    </citation>
    <scope>NUCLEOTIDE SEQUENCE [LARGE SCALE GENOMIC DNA]</scope>
</reference>
<dbReference type="OrthoDB" id="38433at10239"/>
<dbReference type="GeneID" id="13405260"/>